<accession>A0A4R7D3M3</accession>
<dbReference type="EMBL" id="SNZW01000015">
    <property type="protein sequence ID" value="TDS14225.1"/>
    <property type="molecule type" value="Genomic_DNA"/>
</dbReference>
<organism evidence="2 3">
    <name type="scientific">Maribacter caenipelagi</name>
    <dbReference type="NCBI Taxonomy" id="1447781"/>
    <lineage>
        <taxon>Bacteria</taxon>
        <taxon>Pseudomonadati</taxon>
        <taxon>Bacteroidota</taxon>
        <taxon>Flavobacteriia</taxon>
        <taxon>Flavobacteriales</taxon>
        <taxon>Flavobacteriaceae</taxon>
        <taxon>Maribacter</taxon>
    </lineage>
</organism>
<dbReference type="Gene3D" id="2.60.40.10">
    <property type="entry name" value="Immunoglobulins"/>
    <property type="match status" value="2"/>
</dbReference>
<feature type="signal peptide" evidence="1">
    <location>
        <begin position="1"/>
        <end position="20"/>
    </location>
</feature>
<keyword evidence="1" id="KW-0732">Signal</keyword>
<dbReference type="SUPFAM" id="SSF117281">
    <property type="entry name" value="Kelch motif"/>
    <property type="match status" value="2"/>
</dbReference>
<evidence type="ECO:0008006" key="4">
    <source>
        <dbReference type="Google" id="ProtNLM"/>
    </source>
</evidence>
<dbReference type="Proteomes" id="UP000295274">
    <property type="component" value="Unassembled WGS sequence"/>
</dbReference>
<dbReference type="Gene3D" id="2.120.10.80">
    <property type="entry name" value="Kelch-type beta propeller"/>
    <property type="match status" value="1"/>
</dbReference>
<gene>
    <name evidence="2" type="ORF">DFQ03_2302</name>
</gene>
<reference evidence="2 3" key="1">
    <citation type="submission" date="2019-03" db="EMBL/GenBank/DDBJ databases">
        <title>Genomic Encyclopedia of Type Strains, Phase III (KMG-III): the genomes of soil and plant-associated and newly described type strains.</title>
        <authorList>
            <person name="Whitman W."/>
        </authorList>
    </citation>
    <scope>NUCLEOTIDE SEQUENCE [LARGE SCALE GENOMIC DNA]</scope>
    <source>
        <strain evidence="2 3">CECT 8455</strain>
    </source>
</reference>
<evidence type="ECO:0000256" key="1">
    <source>
        <dbReference type="SAM" id="SignalP"/>
    </source>
</evidence>
<name>A0A4R7D3M3_9FLAO</name>
<comment type="caution">
    <text evidence="2">The sequence shown here is derived from an EMBL/GenBank/DDBJ whole genome shotgun (WGS) entry which is preliminary data.</text>
</comment>
<dbReference type="InterPro" id="IPR013783">
    <property type="entry name" value="Ig-like_fold"/>
</dbReference>
<dbReference type="PROSITE" id="PS51257">
    <property type="entry name" value="PROKAR_LIPOPROTEIN"/>
    <property type="match status" value="1"/>
</dbReference>
<dbReference type="InterPro" id="IPR015915">
    <property type="entry name" value="Kelch-typ_b-propeller"/>
</dbReference>
<dbReference type="InterPro" id="IPR014756">
    <property type="entry name" value="Ig_E-set"/>
</dbReference>
<protein>
    <recommendedName>
        <fullName evidence="4">IPT/TIG domain-containing protein</fullName>
    </recommendedName>
</protein>
<proteinExistence type="predicted"/>
<dbReference type="RefSeq" id="WP_133673267.1">
    <property type="nucleotide sequence ID" value="NZ_SNZW01000015.1"/>
</dbReference>
<feature type="chain" id="PRO_5020538850" description="IPT/TIG domain-containing protein" evidence="1">
    <location>
        <begin position="21"/>
        <end position="938"/>
    </location>
</feature>
<dbReference type="AlphaFoldDB" id="A0A4R7D3M3"/>
<dbReference type="OrthoDB" id="1402674at2"/>
<dbReference type="SUPFAM" id="SSF81296">
    <property type="entry name" value="E set domains"/>
    <property type="match status" value="1"/>
</dbReference>
<keyword evidence="3" id="KW-1185">Reference proteome</keyword>
<evidence type="ECO:0000313" key="2">
    <source>
        <dbReference type="EMBL" id="TDS14225.1"/>
    </source>
</evidence>
<sequence length="938" mass="106615">MLKKTFLFALIITISIVACTEESEDNDIPPNQLDKIEISSFKILENSVNGITTETKVLVESTSGATVNDHGVFVLKNNEFYDKIVLGELSETTFITTVSSGLERGQNYDIYPYIYAKGTFFYGDTLNFESIVEIDFELLDWYPKQAFVNDTISFIGKNFCSSSETIKNGFSLNGANQKIIFESDSLVKAVILPNMQVSELGAALETCGTSTSLEPNFIMTPPVFDSISPKEAYLGESFFIYGKNFHSEFSKVWIDDYELVLINNNYTDKIEVKVAEDFPVGLLDLRIQVLDRAIEKQNYFQSTIPVIDELDNRETGFLDTLTVKGDYLLQKNKPLEVFVGGRQQHIIDSSKTEIKIVIDTYFEDENPTLIVKTGEFELSEKITMLPPQIISVDKDLYHLYDENITIKTKYFLGFKSNIKIGRAECSNNSYDFEPIDSQGNLTISLTKWLDATAARYPKFEFDGQGELKIELTTAYGVAEKNFKIYSPEIKSISSDIYYHGNQIGLNGLDFGYRDVSTVYVDGEEFPFSGNSNYSLYNTSIAFPVPSNLLPGTHTIKVVTGGQESNEVSFVLGDVSVTEIQSGTGTRKDVYTMEGTNLDQVSKFGFKLNGISCTLINATKNQAQIILPYFIPLTGNDEIIMSYGDENRSIGFINGIEPYEKLEEYQQPSELNKFSKSFEHNGKLYALTYGGIYEFNQSTLSWSLFESNIPNLSNYTIVNYTISVVGEDIYVFYFDKFLVYNMQSRTWKEVGLIILDGLSAVRGTVYGEYAYLWMKRPENFSDLILYKYDLNLNTYVVVNQPVLKNTLQSPMASNIYQKDGFLFLDVLDDNIMMYDMVNDSWENIGFPKGLYTFHYHSNLYMYNNILYYSGGRGNEAPEQYIFAYDFSTRTWTEKTPMLLTLINHSVYGLNNKLYFGLGAGIYGYDNYEMIRYDIANDPY</sequence>
<evidence type="ECO:0000313" key="3">
    <source>
        <dbReference type="Proteomes" id="UP000295274"/>
    </source>
</evidence>